<feature type="region of interest" description="Disordered" evidence="4">
    <location>
        <begin position="110"/>
        <end position="131"/>
    </location>
</feature>
<reference evidence="5 6" key="1">
    <citation type="submission" date="2014-04" db="EMBL/GenBank/DDBJ databases">
        <title>Evolutionary Origins and Diversification of the Mycorrhizal Mutualists.</title>
        <authorList>
            <consortium name="DOE Joint Genome Institute"/>
            <consortium name="Mycorrhizal Genomics Consortium"/>
            <person name="Kohler A."/>
            <person name="Kuo A."/>
            <person name="Nagy L.G."/>
            <person name="Floudas D."/>
            <person name="Copeland A."/>
            <person name="Barry K.W."/>
            <person name="Cichocki N."/>
            <person name="Veneault-Fourrey C."/>
            <person name="LaButti K."/>
            <person name="Lindquist E.A."/>
            <person name="Lipzen A."/>
            <person name="Lundell T."/>
            <person name="Morin E."/>
            <person name="Murat C."/>
            <person name="Riley R."/>
            <person name="Ohm R."/>
            <person name="Sun H."/>
            <person name="Tunlid A."/>
            <person name="Henrissat B."/>
            <person name="Grigoriev I.V."/>
            <person name="Hibbett D.S."/>
            <person name="Martin F."/>
        </authorList>
    </citation>
    <scope>NUCLEOTIDE SEQUENCE [LARGE SCALE GENOMIC DNA]</scope>
    <source>
        <strain evidence="5 6">MD-312</strain>
    </source>
</reference>
<dbReference type="PANTHER" id="PTHR19848:SF8">
    <property type="entry name" value="F-BOX AND WD REPEAT DOMAIN CONTAINING 7"/>
    <property type="match status" value="1"/>
</dbReference>
<feature type="compositionally biased region" description="Low complexity" evidence="4">
    <location>
        <begin position="117"/>
        <end position="131"/>
    </location>
</feature>
<dbReference type="Pfam" id="PF00400">
    <property type="entry name" value="WD40"/>
    <property type="match status" value="2"/>
</dbReference>
<name>A0A0C9W8B1_9AGAM</name>
<keyword evidence="2" id="KW-0677">Repeat</keyword>
<protein>
    <submittedName>
        <fullName evidence="5">Uncharacterized protein</fullName>
    </submittedName>
</protein>
<accession>A0A0C9W8B1</accession>
<dbReference type="InterPro" id="IPR015943">
    <property type="entry name" value="WD40/YVTN_repeat-like_dom_sf"/>
</dbReference>
<gene>
    <name evidence="5" type="ORF">HYDPIDRAFT_119012</name>
</gene>
<dbReference type="PANTHER" id="PTHR19848">
    <property type="entry name" value="WD40 REPEAT PROTEIN"/>
    <property type="match status" value="1"/>
</dbReference>
<dbReference type="InterPro" id="IPR001680">
    <property type="entry name" value="WD40_rpt"/>
</dbReference>
<dbReference type="PROSITE" id="PS50082">
    <property type="entry name" value="WD_REPEATS_2"/>
    <property type="match status" value="1"/>
</dbReference>
<sequence>MSTSASSVDTSPSSESVVSKWESRPMPIQTFEEHANSVTCVAFFKDEQRLVTGSHDDTVRVWNRETTAQTGDSDALERLTGTVYEVDVSGGGRTIASSSIDATVRITLVGHPPSKNSSSRWHSFSTSTESS</sequence>
<dbReference type="InterPro" id="IPR036322">
    <property type="entry name" value="WD40_repeat_dom_sf"/>
</dbReference>
<evidence type="ECO:0000256" key="4">
    <source>
        <dbReference type="SAM" id="MobiDB-lite"/>
    </source>
</evidence>
<keyword evidence="1 3" id="KW-0853">WD repeat</keyword>
<dbReference type="Proteomes" id="UP000053820">
    <property type="component" value="Unassembled WGS sequence"/>
</dbReference>
<evidence type="ECO:0000256" key="1">
    <source>
        <dbReference type="ARBA" id="ARBA00022574"/>
    </source>
</evidence>
<dbReference type="PROSITE" id="PS50294">
    <property type="entry name" value="WD_REPEATS_REGION"/>
    <property type="match status" value="1"/>
</dbReference>
<keyword evidence="6" id="KW-1185">Reference proteome</keyword>
<dbReference type="OrthoDB" id="6262491at2759"/>
<feature type="compositionally biased region" description="Low complexity" evidence="4">
    <location>
        <begin position="1"/>
        <end position="20"/>
    </location>
</feature>
<evidence type="ECO:0000313" key="6">
    <source>
        <dbReference type="Proteomes" id="UP000053820"/>
    </source>
</evidence>
<evidence type="ECO:0000313" key="5">
    <source>
        <dbReference type="EMBL" id="KIJ58897.1"/>
    </source>
</evidence>
<proteinExistence type="predicted"/>
<dbReference type="HOGENOM" id="CLU_1927907_0_0_1"/>
<feature type="repeat" description="WD" evidence="3">
    <location>
        <begin position="31"/>
        <end position="72"/>
    </location>
</feature>
<evidence type="ECO:0000256" key="2">
    <source>
        <dbReference type="ARBA" id="ARBA00022737"/>
    </source>
</evidence>
<dbReference type="EMBL" id="KN839905">
    <property type="protein sequence ID" value="KIJ58897.1"/>
    <property type="molecule type" value="Genomic_DNA"/>
</dbReference>
<dbReference type="Gene3D" id="2.130.10.10">
    <property type="entry name" value="YVTN repeat-like/Quinoprotein amine dehydrogenase"/>
    <property type="match status" value="1"/>
</dbReference>
<dbReference type="SMART" id="SM00320">
    <property type="entry name" value="WD40"/>
    <property type="match status" value="2"/>
</dbReference>
<evidence type="ECO:0000256" key="3">
    <source>
        <dbReference type="PROSITE-ProRule" id="PRU00221"/>
    </source>
</evidence>
<feature type="region of interest" description="Disordered" evidence="4">
    <location>
        <begin position="1"/>
        <end position="21"/>
    </location>
</feature>
<dbReference type="AlphaFoldDB" id="A0A0C9W8B1"/>
<organism evidence="5 6">
    <name type="scientific">Hydnomerulius pinastri MD-312</name>
    <dbReference type="NCBI Taxonomy" id="994086"/>
    <lineage>
        <taxon>Eukaryota</taxon>
        <taxon>Fungi</taxon>
        <taxon>Dikarya</taxon>
        <taxon>Basidiomycota</taxon>
        <taxon>Agaricomycotina</taxon>
        <taxon>Agaricomycetes</taxon>
        <taxon>Agaricomycetidae</taxon>
        <taxon>Boletales</taxon>
        <taxon>Boletales incertae sedis</taxon>
        <taxon>Leucogyrophana</taxon>
    </lineage>
</organism>
<dbReference type="SUPFAM" id="SSF50978">
    <property type="entry name" value="WD40 repeat-like"/>
    <property type="match status" value="1"/>
</dbReference>